<dbReference type="InterPro" id="IPR050490">
    <property type="entry name" value="Bact_solute-bd_prot1"/>
</dbReference>
<feature type="chain" id="PRO_5046895404" evidence="6">
    <location>
        <begin position="21"/>
        <end position="432"/>
    </location>
</feature>
<dbReference type="SUPFAM" id="SSF53850">
    <property type="entry name" value="Periplasmic binding protein-like II"/>
    <property type="match status" value="1"/>
</dbReference>
<comment type="caution">
    <text evidence="7">The sequence shown here is derived from an EMBL/GenBank/DDBJ whole genome shotgun (WGS) entry which is preliminary data.</text>
</comment>
<gene>
    <name evidence="7" type="ORF">IFO66_06600</name>
</gene>
<keyword evidence="1" id="KW-1003">Cell membrane</keyword>
<protein>
    <submittedName>
        <fullName evidence="7">Extracellular solute-binding protein</fullName>
    </submittedName>
</protein>
<dbReference type="Gene3D" id="3.40.190.10">
    <property type="entry name" value="Periplasmic binding protein-like II"/>
    <property type="match status" value="1"/>
</dbReference>
<evidence type="ECO:0000256" key="3">
    <source>
        <dbReference type="ARBA" id="ARBA00023136"/>
    </source>
</evidence>
<sequence>MKKWLMLMCGILAMTLTGCASGSGDEQPNESGPKKVVLSVHTASEYYKSAKAEFEALHPNTTIEIKEYKSEGGNAEADFEKYVQTTNTQILSGKGADLIDLNVAGLQVGKYVNKNALVNLTELMEQDKSFNKDHYYMNIFEHAKMNDGLYVLPTRFFLDTLLGDREAITASQLQIDDKHWTWSEFAQAGKQLHEKNGRYAIGNTPPEQMLGYLVTDNYTELVDSSTSNAKFQSPFFIDMLGQVKDMYDDKVITTDPLGIGEAYFYPLLLLSPSDYFTESISFFKQGKVYRKPHTSEQPSGVSFRGANPIAINANSKVKPEAWEFLKFLLSDQFQSKADQQGFAVNKLANEKVMNQLVEKGKVSSVTGEDVPVTATGMEILKQMIADASIFIQEDSKIQSIISEEAVAYFSGQKSAEDVASLIQNRVTTYLNE</sequence>
<evidence type="ECO:0000313" key="8">
    <source>
        <dbReference type="Proteomes" id="UP000634529"/>
    </source>
</evidence>
<dbReference type="InterPro" id="IPR006059">
    <property type="entry name" value="SBP"/>
</dbReference>
<evidence type="ECO:0000256" key="6">
    <source>
        <dbReference type="SAM" id="SignalP"/>
    </source>
</evidence>
<organism evidence="7 8">
    <name type="scientific">Paenibacillus arenosi</name>
    <dbReference type="NCBI Taxonomy" id="2774142"/>
    <lineage>
        <taxon>Bacteria</taxon>
        <taxon>Bacillati</taxon>
        <taxon>Bacillota</taxon>
        <taxon>Bacilli</taxon>
        <taxon>Bacillales</taxon>
        <taxon>Paenibacillaceae</taxon>
        <taxon>Paenibacillus</taxon>
    </lineage>
</organism>
<dbReference type="PROSITE" id="PS51257">
    <property type="entry name" value="PROKAR_LIPOPROTEIN"/>
    <property type="match status" value="1"/>
</dbReference>
<evidence type="ECO:0000256" key="5">
    <source>
        <dbReference type="ARBA" id="ARBA00023288"/>
    </source>
</evidence>
<dbReference type="EMBL" id="JACYTN010000003">
    <property type="protein sequence ID" value="MBD8497975.1"/>
    <property type="molecule type" value="Genomic_DNA"/>
</dbReference>
<evidence type="ECO:0000256" key="2">
    <source>
        <dbReference type="ARBA" id="ARBA00022729"/>
    </source>
</evidence>
<evidence type="ECO:0000256" key="4">
    <source>
        <dbReference type="ARBA" id="ARBA00023139"/>
    </source>
</evidence>
<evidence type="ECO:0000256" key="1">
    <source>
        <dbReference type="ARBA" id="ARBA00022475"/>
    </source>
</evidence>
<dbReference type="Pfam" id="PF01547">
    <property type="entry name" value="SBP_bac_1"/>
    <property type="match status" value="1"/>
</dbReference>
<accession>A0ABR9AXQ8</accession>
<keyword evidence="3" id="KW-0472">Membrane</keyword>
<name>A0ABR9AXQ8_9BACL</name>
<keyword evidence="4" id="KW-0564">Palmitate</keyword>
<feature type="signal peptide" evidence="6">
    <location>
        <begin position="1"/>
        <end position="20"/>
    </location>
</feature>
<dbReference type="RefSeq" id="WP_192024385.1">
    <property type="nucleotide sequence ID" value="NZ_JACYTN010000003.1"/>
</dbReference>
<dbReference type="PANTHER" id="PTHR43649:SF33">
    <property type="entry name" value="POLYGALACTURONAN_RHAMNOGALACTURONAN-BINDING PROTEIN YTCQ"/>
    <property type="match status" value="1"/>
</dbReference>
<proteinExistence type="predicted"/>
<dbReference type="Proteomes" id="UP000634529">
    <property type="component" value="Unassembled WGS sequence"/>
</dbReference>
<keyword evidence="8" id="KW-1185">Reference proteome</keyword>
<evidence type="ECO:0000313" key="7">
    <source>
        <dbReference type="EMBL" id="MBD8497975.1"/>
    </source>
</evidence>
<keyword evidence="5" id="KW-0449">Lipoprotein</keyword>
<keyword evidence="2 6" id="KW-0732">Signal</keyword>
<dbReference type="PANTHER" id="PTHR43649">
    <property type="entry name" value="ARABINOSE-BINDING PROTEIN-RELATED"/>
    <property type="match status" value="1"/>
</dbReference>
<reference evidence="7 8" key="1">
    <citation type="submission" date="2020-09" db="EMBL/GenBank/DDBJ databases">
        <title>Paenibacillus sp. CAU 1523 isolated from sand of Haeundae Beach.</title>
        <authorList>
            <person name="Kim W."/>
        </authorList>
    </citation>
    <scope>NUCLEOTIDE SEQUENCE [LARGE SCALE GENOMIC DNA]</scope>
    <source>
        <strain evidence="7 8">CAU 1523</strain>
    </source>
</reference>